<dbReference type="AlphaFoldDB" id="A0A1M4U9P2"/>
<keyword evidence="3" id="KW-1185">Reference proteome</keyword>
<gene>
    <name evidence="2" type="ORF">SAMN02745218_00447</name>
</gene>
<feature type="transmembrane region" description="Helical" evidence="1">
    <location>
        <begin position="91"/>
        <end position="112"/>
    </location>
</feature>
<sequence length="146" mass="16778">MPWLIAFAISWLVFFALARREFWISHLAGGLSACIIQLVTDFIGHDLKLYQVSSPLLSIFCSSAFFTFGPVFTMGALFGQYLPGARWLQGLHILVFSGLFLLQEHMFMLAGVLDYINWYHPASFMINFLVFVFLAWVVESQRKGWR</sequence>
<keyword evidence="1" id="KW-0472">Membrane</keyword>
<dbReference type="RefSeq" id="WP_073162876.1">
    <property type="nucleotide sequence ID" value="NZ_FQUW01000006.1"/>
</dbReference>
<evidence type="ECO:0000313" key="3">
    <source>
        <dbReference type="Proteomes" id="UP000184196"/>
    </source>
</evidence>
<protein>
    <submittedName>
        <fullName evidence="2">Uncharacterized protein</fullName>
    </submittedName>
</protein>
<keyword evidence="1" id="KW-1133">Transmembrane helix</keyword>
<feature type="transmembrane region" description="Helical" evidence="1">
    <location>
        <begin position="57"/>
        <end position="79"/>
    </location>
</feature>
<proteinExistence type="predicted"/>
<dbReference type="Proteomes" id="UP000184196">
    <property type="component" value="Unassembled WGS sequence"/>
</dbReference>
<keyword evidence="1" id="KW-0812">Transmembrane</keyword>
<reference evidence="3" key="1">
    <citation type="submission" date="2016-11" db="EMBL/GenBank/DDBJ databases">
        <authorList>
            <person name="Varghese N."/>
            <person name="Submissions S."/>
        </authorList>
    </citation>
    <scope>NUCLEOTIDE SEQUENCE [LARGE SCALE GENOMIC DNA]</scope>
    <source>
        <strain evidence="3">DSM 11792</strain>
    </source>
</reference>
<feature type="transmembrane region" description="Helical" evidence="1">
    <location>
        <begin position="118"/>
        <end position="138"/>
    </location>
</feature>
<accession>A0A1M4U9P2</accession>
<name>A0A1M4U9P2_9FIRM</name>
<evidence type="ECO:0000256" key="1">
    <source>
        <dbReference type="SAM" id="Phobius"/>
    </source>
</evidence>
<dbReference type="EMBL" id="FQUW01000006">
    <property type="protein sequence ID" value="SHE53502.1"/>
    <property type="molecule type" value="Genomic_DNA"/>
</dbReference>
<evidence type="ECO:0000313" key="2">
    <source>
        <dbReference type="EMBL" id="SHE53502.1"/>
    </source>
</evidence>
<organism evidence="2 3">
    <name type="scientific">Desulfofundulus australicus DSM 11792</name>
    <dbReference type="NCBI Taxonomy" id="1121425"/>
    <lineage>
        <taxon>Bacteria</taxon>
        <taxon>Bacillati</taxon>
        <taxon>Bacillota</taxon>
        <taxon>Clostridia</taxon>
        <taxon>Eubacteriales</taxon>
        <taxon>Peptococcaceae</taxon>
        <taxon>Desulfofundulus</taxon>
    </lineage>
</organism>
<dbReference type="OrthoDB" id="1724157at2"/>